<gene>
    <name evidence="1" type="ORF">SP15_154</name>
</gene>
<keyword evidence="2" id="KW-1185">Reference proteome</keyword>
<dbReference type="RefSeq" id="YP_009302541.1">
    <property type="nucleotide sequence ID" value="NC_031245.1"/>
</dbReference>
<evidence type="ECO:0000313" key="1">
    <source>
        <dbReference type="EMBL" id="AMM44952.1"/>
    </source>
</evidence>
<proteinExistence type="predicted"/>
<accession>A0A127AWJ0</accession>
<protein>
    <submittedName>
        <fullName evidence="1">Uncharacterized protein</fullName>
    </submittedName>
</protein>
<organism evidence="1 2">
    <name type="scientific">Bacillus phage SP-15</name>
    <dbReference type="NCBI Taxonomy" id="1792032"/>
    <lineage>
        <taxon>Viruses</taxon>
        <taxon>Duplodnaviria</taxon>
        <taxon>Heunggongvirae</taxon>
        <taxon>Uroviricota</taxon>
        <taxon>Caudoviricetes</taxon>
        <taxon>Thornevirus</taxon>
        <taxon>Thornevirus SP15</taxon>
    </lineage>
</organism>
<dbReference type="KEGG" id="vg:29125321"/>
<name>A0A127AWJ0_9CAUD</name>
<evidence type="ECO:0000313" key="2">
    <source>
        <dbReference type="Proteomes" id="UP000203261"/>
    </source>
</evidence>
<sequence length="130" mass="15403">MTRLSRNNSETREMIKSLSTLTGLDPKAIETVLVAQELYIQHQVYLKYKANPEEPPEIELPYLGSLKMFPINYKNRSDVTDNAAARVKFYPENQFKRRLRKSMYQEKNFLIEHSLESFKDHFVQKFKSLI</sequence>
<dbReference type="EMBL" id="KT624200">
    <property type="protein sequence ID" value="AMM44952.1"/>
    <property type="molecule type" value="Genomic_DNA"/>
</dbReference>
<dbReference type="Proteomes" id="UP000203261">
    <property type="component" value="Segment"/>
</dbReference>
<dbReference type="GeneID" id="29125321"/>
<reference evidence="1 2" key="1">
    <citation type="submission" date="2015-08" db="EMBL/GenBank/DDBJ databases">
        <authorList>
            <person name="Babu N.S."/>
            <person name="Beckwith C.J."/>
            <person name="Beseler K.G."/>
            <person name="Brison A."/>
            <person name="Carone J.V."/>
            <person name="Caskin T.P."/>
            <person name="Diamond M."/>
            <person name="Durham M.E."/>
            <person name="Foxe J.M."/>
            <person name="Go M."/>
            <person name="Henderson B.A."/>
            <person name="Jones I.B."/>
            <person name="McGettigan J.A."/>
            <person name="Micheletti S.J."/>
            <person name="Nasrallah M.E."/>
            <person name="Ortiz D."/>
            <person name="Piller C.R."/>
            <person name="Privatt S.R."/>
            <person name="Schneider S.L."/>
            <person name="Sharp S."/>
            <person name="Smith T.C."/>
            <person name="Stanton J.D."/>
            <person name="Ullery H.E."/>
            <person name="Wilson R.J."/>
            <person name="Serrano M.G."/>
            <person name="Buck G."/>
            <person name="Lee V."/>
            <person name="Wang Y."/>
            <person name="Carvalho R."/>
            <person name="Voegtly L."/>
            <person name="Shi R."/>
            <person name="Duckworth R."/>
            <person name="Johnson A."/>
            <person name="Loviza R."/>
            <person name="Walstead R."/>
            <person name="Shah Z."/>
            <person name="Kiflezghi M."/>
            <person name="Wade K."/>
            <person name="Ball S.L."/>
            <person name="Bradley K.W."/>
            <person name="Asai D.J."/>
            <person name="Bowman C.A."/>
            <person name="Russell D.A."/>
            <person name="Pope W.H."/>
            <person name="Jacobs-Sera D."/>
            <person name="Hendrix R.W."/>
            <person name="Hatfull G.F."/>
        </authorList>
    </citation>
    <scope>NUCLEOTIDE SEQUENCE [LARGE SCALE GENOMIC DNA]</scope>
</reference>